<dbReference type="RefSeq" id="XP_009014229.1">
    <property type="nucleotide sequence ID" value="XM_009015981.1"/>
</dbReference>
<reference evidence="3" key="3">
    <citation type="submission" date="2015-06" db="UniProtKB">
        <authorList>
            <consortium name="EnsemblMetazoa"/>
        </authorList>
    </citation>
    <scope>IDENTIFICATION</scope>
</reference>
<dbReference type="Proteomes" id="UP000015101">
    <property type="component" value="Unassembled WGS sequence"/>
</dbReference>
<dbReference type="EMBL" id="AMQM01003485">
    <property type="status" value="NOT_ANNOTATED_CDS"/>
    <property type="molecule type" value="Genomic_DNA"/>
</dbReference>
<dbReference type="HOGENOM" id="CLU_018295_0_0_1"/>
<dbReference type="InterPro" id="IPR001680">
    <property type="entry name" value="WD40_rpt"/>
</dbReference>
<dbReference type="OrthoDB" id="20669at2759"/>
<dbReference type="eggNOG" id="KOG0266">
    <property type="taxonomic scope" value="Eukaryota"/>
</dbReference>
<evidence type="ECO:0000313" key="3">
    <source>
        <dbReference type="EnsemblMetazoa" id="HelroP170162"/>
    </source>
</evidence>
<protein>
    <submittedName>
        <fullName evidence="2 3">Uncharacterized protein</fullName>
    </submittedName>
</protein>
<dbReference type="AlphaFoldDB" id="T1F2Q5"/>
<dbReference type="InterPro" id="IPR042411">
    <property type="entry name" value="WDR27"/>
</dbReference>
<dbReference type="InterPro" id="IPR015943">
    <property type="entry name" value="WD40/YVTN_repeat-like_dom_sf"/>
</dbReference>
<dbReference type="PANTHER" id="PTHR44525:SF1">
    <property type="entry name" value="WD REPEAT-CONTAINING PROTEIN 27"/>
    <property type="match status" value="1"/>
</dbReference>
<evidence type="ECO:0000313" key="4">
    <source>
        <dbReference type="Proteomes" id="UP000015101"/>
    </source>
</evidence>
<dbReference type="Pfam" id="PF00400">
    <property type="entry name" value="WD40"/>
    <property type="match status" value="2"/>
</dbReference>
<reference evidence="4" key="1">
    <citation type="submission" date="2012-12" db="EMBL/GenBank/DDBJ databases">
        <authorList>
            <person name="Hellsten U."/>
            <person name="Grimwood J."/>
            <person name="Chapman J.A."/>
            <person name="Shapiro H."/>
            <person name="Aerts A."/>
            <person name="Otillar R.P."/>
            <person name="Terry A.Y."/>
            <person name="Boore J.L."/>
            <person name="Simakov O."/>
            <person name="Marletaz F."/>
            <person name="Cho S.-J."/>
            <person name="Edsinger-Gonzales E."/>
            <person name="Havlak P."/>
            <person name="Kuo D.-H."/>
            <person name="Larsson T."/>
            <person name="Lv J."/>
            <person name="Arendt D."/>
            <person name="Savage R."/>
            <person name="Osoegawa K."/>
            <person name="de Jong P."/>
            <person name="Lindberg D.R."/>
            <person name="Seaver E.C."/>
            <person name="Weisblat D.A."/>
            <person name="Putnam N.H."/>
            <person name="Grigoriev I.V."/>
            <person name="Rokhsar D.S."/>
        </authorList>
    </citation>
    <scope>NUCLEOTIDE SEQUENCE</scope>
</reference>
<dbReference type="Gene3D" id="2.130.10.10">
    <property type="entry name" value="YVTN repeat-like/Quinoprotein amine dehydrogenase"/>
    <property type="match status" value="1"/>
</dbReference>
<reference evidence="2 4" key="2">
    <citation type="journal article" date="2013" name="Nature">
        <title>Insights into bilaterian evolution from three spiralian genomes.</title>
        <authorList>
            <person name="Simakov O."/>
            <person name="Marletaz F."/>
            <person name="Cho S.J."/>
            <person name="Edsinger-Gonzales E."/>
            <person name="Havlak P."/>
            <person name="Hellsten U."/>
            <person name="Kuo D.H."/>
            <person name="Larsson T."/>
            <person name="Lv J."/>
            <person name="Arendt D."/>
            <person name="Savage R."/>
            <person name="Osoegawa K."/>
            <person name="de Jong P."/>
            <person name="Grimwood J."/>
            <person name="Chapman J.A."/>
            <person name="Shapiro H."/>
            <person name="Aerts A."/>
            <person name="Otillar R.P."/>
            <person name="Terry A.Y."/>
            <person name="Boore J.L."/>
            <person name="Grigoriev I.V."/>
            <person name="Lindberg D.R."/>
            <person name="Seaver E.C."/>
            <person name="Weisblat D.A."/>
            <person name="Putnam N.H."/>
            <person name="Rokhsar D.S."/>
        </authorList>
    </citation>
    <scope>NUCLEOTIDE SEQUENCE</scope>
</reference>
<dbReference type="GeneID" id="20203104"/>
<name>T1F2Q5_HELRO</name>
<dbReference type="PROSITE" id="PS50082">
    <property type="entry name" value="WD_REPEATS_2"/>
    <property type="match status" value="1"/>
</dbReference>
<dbReference type="KEGG" id="hro:HELRODRAFT_170162"/>
<gene>
    <name evidence="3" type="primary">20203104</name>
    <name evidence="2" type="ORF">HELRODRAFT_170162</name>
</gene>
<evidence type="ECO:0000313" key="2">
    <source>
        <dbReference type="EMBL" id="ESO07618.1"/>
    </source>
</evidence>
<organism evidence="3 4">
    <name type="scientific">Helobdella robusta</name>
    <name type="common">Californian leech</name>
    <dbReference type="NCBI Taxonomy" id="6412"/>
    <lineage>
        <taxon>Eukaryota</taxon>
        <taxon>Metazoa</taxon>
        <taxon>Spiralia</taxon>
        <taxon>Lophotrochozoa</taxon>
        <taxon>Annelida</taxon>
        <taxon>Clitellata</taxon>
        <taxon>Hirudinea</taxon>
        <taxon>Rhynchobdellida</taxon>
        <taxon>Glossiphoniidae</taxon>
        <taxon>Helobdella</taxon>
    </lineage>
</organism>
<proteinExistence type="predicted"/>
<dbReference type="PROSITE" id="PS50294">
    <property type="entry name" value="WD_REPEATS_REGION"/>
    <property type="match status" value="1"/>
</dbReference>
<dbReference type="CTD" id="20203104"/>
<dbReference type="PANTHER" id="PTHR44525">
    <property type="entry name" value="WD REPEAT-CONTAINING PROTEIN 27"/>
    <property type="match status" value="1"/>
</dbReference>
<dbReference type="STRING" id="6412.T1F2Q5"/>
<accession>T1F2Q5</accession>
<keyword evidence="4" id="KW-1185">Reference proteome</keyword>
<dbReference type="SMART" id="SM00320">
    <property type="entry name" value="WD40"/>
    <property type="match status" value="3"/>
</dbReference>
<dbReference type="EMBL" id="KB096183">
    <property type="protein sequence ID" value="ESO07618.1"/>
    <property type="molecule type" value="Genomic_DNA"/>
</dbReference>
<dbReference type="InParanoid" id="T1F2Q5"/>
<dbReference type="EnsemblMetazoa" id="HelroT170162">
    <property type="protein sequence ID" value="HelroP170162"/>
    <property type="gene ID" value="HelroG170162"/>
</dbReference>
<dbReference type="InterPro" id="IPR036322">
    <property type="entry name" value="WD40_repeat_dom_sf"/>
</dbReference>
<sequence>MTLIKHLTVGISKLLSNMQMACHQEWAAFPSNNNDISVWNMHCLDTKALALIGHFNQVTCLRFSDSGRFESSNEDAIDDGDTVLVSADSNYLIMWKVKEIKQTFSLPEKDRSMKGVVISQIDTVSHISINGDVSLVAVCAVNDVLVFSIELRKQIAKFEGHLQTVNCSEFIPTYSKTLVSISDDRTFKVWGVNSMTLLYSSAIISSSPLTCICMHVEKCDKLKYDEPVEPMVSEPTTLFMYYCTISSFKEWQQSFIQSNVNSDEDHRNNPECDSELLRELTCVKTCLIIGLADRLLIFNAMSFDLVVNLFFEDSAGKSCGLSSVKNLVITQCPRVQNKFWILVSKFVKKEICILSFNFEFDNGMGDNRLTTVSRQSLTSNSILKCHLIPKNSSNSIGNNHRSVNKFGGLDKKGRIVEKLPLTFHNNIKSSGYNNKQYLILINNMFSAKMKRADVREPSTPSSTGKKSTLLISHTNAAVNNPTFYSIQCDPGRIEDASPH</sequence>
<keyword evidence="1" id="KW-0853">WD repeat</keyword>
<feature type="repeat" description="WD" evidence="1">
    <location>
        <begin position="158"/>
        <end position="200"/>
    </location>
</feature>
<evidence type="ECO:0000256" key="1">
    <source>
        <dbReference type="PROSITE-ProRule" id="PRU00221"/>
    </source>
</evidence>
<dbReference type="SUPFAM" id="SSF50978">
    <property type="entry name" value="WD40 repeat-like"/>
    <property type="match status" value="1"/>
</dbReference>